<evidence type="ECO:0000259" key="7">
    <source>
        <dbReference type="Pfam" id="PF01207"/>
    </source>
</evidence>
<dbReference type="Gene3D" id="3.20.20.70">
    <property type="entry name" value="Aldolase class I"/>
    <property type="match status" value="1"/>
</dbReference>
<keyword evidence="5 6" id="KW-0560">Oxidoreductase</keyword>
<evidence type="ECO:0000256" key="4">
    <source>
        <dbReference type="ARBA" id="ARBA00022694"/>
    </source>
</evidence>
<evidence type="ECO:0000313" key="9">
    <source>
        <dbReference type="Proteomes" id="UP000717534"/>
    </source>
</evidence>
<dbReference type="InterPro" id="IPR013785">
    <property type="entry name" value="Aldolase_TIM"/>
</dbReference>
<proteinExistence type="inferred from homology"/>
<keyword evidence="9" id="KW-1185">Reference proteome</keyword>
<dbReference type="PROSITE" id="PS01136">
    <property type="entry name" value="UPF0034"/>
    <property type="match status" value="1"/>
</dbReference>
<dbReference type="PIRSF" id="PIRSF006621">
    <property type="entry name" value="Dus"/>
    <property type="match status" value="1"/>
</dbReference>
<dbReference type="PANTHER" id="PTHR11082">
    <property type="entry name" value="TRNA-DIHYDROURIDINE SYNTHASE"/>
    <property type="match status" value="1"/>
</dbReference>
<accession>A0ABS3AU93</accession>
<evidence type="ECO:0000256" key="6">
    <source>
        <dbReference type="PIRNR" id="PIRNR006621"/>
    </source>
</evidence>
<evidence type="ECO:0000256" key="3">
    <source>
        <dbReference type="ARBA" id="ARBA00022643"/>
    </source>
</evidence>
<comment type="function">
    <text evidence="6">Catalyzes the synthesis of 5,6-dihydrouridine (D), a modified base found in the D-loop of most tRNAs, via the reduction of the C5-C6 double bond in target uridines.</text>
</comment>
<keyword evidence="3 6" id="KW-0288">FMN</keyword>
<sequence length="337" mass="37634">MYISADTVIQEAKPSNRLERILPVLECQPPLALAPMVGLSHSALRLLILELGGVGLFFSEMLSVMRLPIENEIVSPFLCRTPEESPFFYQIFAGPNQDIIPAVERLHLLNAQGIDLNLGCPAPVLRKQRAGAFMPFDSVRTTIATLRAATHLPISAKIRLGKTLDKKALLAFCKMLEDGGVNLLTVHGRLQGEKFCRKPRWDWIGKVKQAVTIPVLANGGIFSVSDAKKCLERSGADGLMIGRGAVCKPWLFAEIARDVYHSSSVPEINIPDIYFRFIELLQDRFLPERRLGRLKQFTHYYSSNFLFGHHLASGVQNCRTLDEAAETAMSFFNKIQE</sequence>
<feature type="domain" description="DUS-like FMN-binding" evidence="7">
    <location>
        <begin position="33"/>
        <end position="265"/>
    </location>
</feature>
<dbReference type="Proteomes" id="UP000717534">
    <property type="component" value="Unassembled WGS sequence"/>
</dbReference>
<dbReference type="InterPro" id="IPR035587">
    <property type="entry name" value="DUS-like_FMN-bd"/>
</dbReference>
<name>A0ABS3AU93_9BACT</name>
<evidence type="ECO:0000256" key="1">
    <source>
        <dbReference type="ARBA" id="ARBA00001917"/>
    </source>
</evidence>
<dbReference type="SUPFAM" id="SSF51395">
    <property type="entry name" value="FMN-linked oxidoreductases"/>
    <property type="match status" value="1"/>
</dbReference>
<gene>
    <name evidence="8" type="ORF">JYU06_02315</name>
</gene>
<evidence type="ECO:0000256" key="5">
    <source>
        <dbReference type="ARBA" id="ARBA00023002"/>
    </source>
</evidence>
<dbReference type="Pfam" id="PF01207">
    <property type="entry name" value="Dus"/>
    <property type="match status" value="1"/>
</dbReference>
<reference evidence="8 9" key="1">
    <citation type="submission" date="2021-02" db="EMBL/GenBank/DDBJ databases">
        <title>Activity-based single-cell genomes from oceanic crustal fluid captures similar information to metagenomic and metatranscriptomic surveys with orders of magnitude less sampling.</title>
        <authorList>
            <person name="D'Angelo T.S."/>
            <person name="Orcutt B.N."/>
        </authorList>
    </citation>
    <scope>NUCLEOTIDE SEQUENCE [LARGE SCALE GENOMIC DNA]</scope>
    <source>
        <strain evidence="8">AH-315-G02</strain>
    </source>
</reference>
<keyword evidence="2 6" id="KW-0285">Flavoprotein</keyword>
<evidence type="ECO:0000256" key="2">
    <source>
        <dbReference type="ARBA" id="ARBA00022630"/>
    </source>
</evidence>
<dbReference type="PANTHER" id="PTHR11082:SF25">
    <property type="entry name" value="DUS-LIKE FMN-BINDING DOMAIN-CONTAINING PROTEIN"/>
    <property type="match status" value="1"/>
</dbReference>
<protein>
    <recommendedName>
        <fullName evidence="6">tRNA-dihydrouridine synthase</fullName>
        <ecNumber evidence="6">1.3.1.-</ecNumber>
    </recommendedName>
</protein>
<comment type="similarity">
    <text evidence="6">Belongs to the dus family.</text>
</comment>
<organism evidence="8 9">
    <name type="scientific">Desulfotalea psychrophila</name>
    <dbReference type="NCBI Taxonomy" id="84980"/>
    <lineage>
        <taxon>Bacteria</taxon>
        <taxon>Pseudomonadati</taxon>
        <taxon>Thermodesulfobacteriota</taxon>
        <taxon>Desulfobulbia</taxon>
        <taxon>Desulfobulbales</taxon>
        <taxon>Desulfocapsaceae</taxon>
        <taxon>Desulfotalea</taxon>
    </lineage>
</organism>
<evidence type="ECO:0000313" key="8">
    <source>
        <dbReference type="EMBL" id="MBN4068343.1"/>
    </source>
</evidence>
<dbReference type="InterPro" id="IPR018517">
    <property type="entry name" value="tRNA_hU_synthase_CS"/>
</dbReference>
<dbReference type="EMBL" id="JAFITO010000011">
    <property type="protein sequence ID" value="MBN4068343.1"/>
    <property type="molecule type" value="Genomic_DNA"/>
</dbReference>
<dbReference type="EC" id="1.3.1.-" evidence="6"/>
<comment type="caution">
    <text evidence="8">The sequence shown here is derived from an EMBL/GenBank/DDBJ whole genome shotgun (WGS) entry which is preliminary data.</text>
</comment>
<comment type="cofactor">
    <cofactor evidence="1 6">
        <name>FMN</name>
        <dbReference type="ChEBI" id="CHEBI:58210"/>
    </cofactor>
</comment>
<dbReference type="InterPro" id="IPR001269">
    <property type="entry name" value="DUS_fam"/>
</dbReference>
<dbReference type="CDD" id="cd02801">
    <property type="entry name" value="DUS_like_FMN"/>
    <property type="match status" value="1"/>
</dbReference>
<keyword evidence="4 6" id="KW-0819">tRNA processing</keyword>